<accession>C9ZKJ8</accession>
<reference evidence="3" key="1">
    <citation type="journal article" date="2010" name="PLoS Negl. Trop. Dis.">
        <title>The genome sequence of Trypanosoma brucei gambiense, causative agent of chronic human african trypanosomiasis.</title>
        <authorList>
            <person name="Jackson A.P."/>
            <person name="Sanders M."/>
            <person name="Berry A."/>
            <person name="McQuillan J."/>
            <person name="Aslett M.A."/>
            <person name="Quail M.A."/>
            <person name="Chukualim B."/>
            <person name="Capewell P."/>
            <person name="MacLeod A."/>
            <person name="Melville S.E."/>
            <person name="Gibson W."/>
            <person name="Barry J.D."/>
            <person name="Berriman M."/>
            <person name="Hertz-Fowler C."/>
        </authorList>
    </citation>
    <scope>NUCLEOTIDE SEQUENCE [LARGE SCALE GENOMIC DNA]</scope>
    <source>
        <strain evidence="3">MHOM/CI/86/DAL972</strain>
    </source>
</reference>
<keyword evidence="1" id="KW-1133">Transmembrane helix</keyword>
<feature type="transmembrane region" description="Helical" evidence="1">
    <location>
        <begin position="89"/>
        <end position="106"/>
    </location>
</feature>
<name>C9ZKJ8_TRYB9</name>
<gene>
    <name evidence="2" type="ORF">TbgDal_III3020</name>
</gene>
<dbReference type="GeneID" id="23859089"/>
<keyword evidence="1" id="KW-0812">Transmembrane</keyword>
<feature type="transmembrane region" description="Helical" evidence="1">
    <location>
        <begin position="112"/>
        <end position="143"/>
    </location>
</feature>
<feature type="transmembrane region" description="Helical" evidence="1">
    <location>
        <begin position="19"/>
        <end position="39"/>
    </location>
</feature>
<evidence type="ECO:0000313" key="3">
    <source>
        <dbReference type="Proteomes" id="UP000002316"/>
    </source>
</evidence>
<dbReference type="Proteomes" id="UP000002316">
    <property type="component" value="Chromosome 3"/>
</dbReference>
<organism evidence="2 3">
    <name type="scientific">Trypanosoma brucei gambiense (strain MHOM/CI/86/DAL972)</name>
    <dbReference type="NCBI Taxonomy" id="679716"/>
    <lineage>
        <taxon>Eukaryota</taxon>
        <taxon>Discoba</taxon>
        <taxon>Euglenozoa</taxon>
        <taxon>Kinetoplastea</taxon>
        <taxon>Metakinetoplastina</taxon>
        <taxon>Trypanosomatida</taxon>
        <taxon>Trypanosomatidae</taxon>
        <taxon>Trypanosoma</taxon>
    </lineage>
</organism>
<sequence>MCVYVFLAFSSYFFPPFPFSLFLFFLPSFNFTACVYVYLSCGVKARFSVAVTPQNLTLWQMEGEDVWRKKKTVEVTRCREVDGRREGEWWQQAVFFFFFIFFLILFRCSPPIYIYMFLFTCDLVEGCFIAVTPLHISLSFLFFP</sequence>
<dbReference type="KEGG" id="tbg:TbgDal_III3020"/>
<keyword evidence="1" id="KW-0472">Membrane</keyword>
<evidence type="ECO:0000256" key="1">
    <source>
        <dbReference type="SAM" id="Phobius"/>
    </source>
</evidence>
<proteinExistence type="predicted"/>
<dbReference type="AlphaFoldDB" id="C9ZKJ8"/>
<dbReference type="RefSeq" id="XP_011772255.1">
    <property type="nucleotide sequence ID" value="XM_011773953.1"/>
</dbReference>
<protein>
    <submittedName>
        <fullName evidence="2">Uncharacterized protein</fullName>
    </submittedName>
</protein>
<dbReference type="EMBL" id="FN554966">
    <property type="protein sequence ID" value="CBH09964.1"/>
    <property type="molecule type" value="Genomic_DNA"/>
</dbReference>
<evidence type="ECO:0000313" key="2">
    <source>
        <dbReference type="EMBL" id="CBH09964.1"/>
    </source>
</evidence>